<evidence type="ECO:0000313" key="2">
    <source>
        <dbReference type="WBParaSite" id="ES5_v2.g20237.t1"/>
    </source>
</evidence>
<reference evidence="2" key="1">
    <citation type="submission" date="2022-11" db="UniProtKB">
        <authorList>
            <consortium name="WormBaseParasite"/>
        </authorList>
    </citation>
    <scope>IDENTIFICATION</scope>
</reference>
<sequence length="124" mass="13743">MPLMPPKSADSIIHATTSANSSDNLSTLRECPSCKQSVSDGTDKFCRNCGLRILMHCAKCSNPVRPADKFCGSCGAKRWKFYEFWRYGILHRSPAFVIGVTGVVTVAYLSLLLYLRRRGGKLPL</sequence>
<name>A0AC34FS47_9BILA</name>
<dbReference type="Proteomes" id="UP000887579">
    <property type="component" value="Unplaced"/>
</dbReference>
<proteinExistence type="predicted"/>
<dbReference type="WBParaSite" id="ES5_v2.g20237.t1">
    <property type="protein sequence ID" value="ES5_v2.g20237.t1"/>
    <property type="gene ID" value="ES5_v2.g20237"/>
</dbReference>
<organism evidence="1 2">
    <name type="scientific">Panagrolaimus sp. ES5</name>
    <dbReference type="NCBI Taxonomy" id="591445"/>
    <lineage>
        <taxon>Eukaryota</taxon>
        <taxon>Metazoa</taxon>
        <taxon>Ecdysozoa</taxon>
        <taxon>Nematoda</taxon>
        <taxon>Chromadorea</taxon>
        <taxon>Rhabditida</taxon>
        <taxon>Tylenchina</taxon>
        <taxon>Panagrolaimomorpha</taxon>
        <taxon>Panagrolaimoidea</taxon>
        <taxon>Panagrolaimidae</taxon>
        <taxon>Panagrolaimus</taxon>
    </lineage>
</organism>
<accession>A0AC34FS47</accession>
<protein>
    <submittedName>
        <fullName evidence="2">DZANK-type domain-containing protein</fullName>
    </submittedName>
</protein>
<evidence type="ECO:0000313" key="1">
    <source>
        <dbReference type="Proteomes" id="UP000887579"/>
    </source>
</evidence>